<dbReference type="Pfam" id="PF00072">
    <property type="entry name" value="Response_reg"/>
    <property type="match status" value="1"/>
</dbReference>
<feature type="region of interest" description="Disordered" evidence="3">
    <location>
        <begin position="304"/>
        <end position="326"/>
    </location>
</feature>
<dbReference type="SUPFAM" id="SSF52172">
    <property type="entry name" value="CheY-like"/>
    <property type="match status" value="1"/>
</dbReference>
<dbReference type="Gene3D" id="3.40.50.2300">
    <property type="match status" value="1"/>
</dbReference>
<feature type="domain" description="Response regulatory" evidence="4">
    <location>
        <begin position="20"/>
        <end position="137"/>
    </location>
</feature>
<feature type="region of interest" description="Disordered" evidence="3">
    <location>
        <begin position="262"/>
        <end position="284"/>
    </location>
</feature>
<proteinExistence type="predicted"/>
<dbReference type="InterPro" id="IPR011006">
    <property type="entry name" value="CheY-like_superfamily"/>
</dbReference>
<name>A0ABD1XSE9_9MARC</name>
<comment type="caution">
    <text evidence="2">Lacks conserved residue(s) required for the propagation of feature annotation.</text>
</comment>
<dbReference type="PROSITE" id="PS50110">
    <property type="entry name" value="RESPONSE_REGULATORY"/>
    <property type="match status" value="1"/>
</dbReference>
<feature type="compositionally biased region" description="Basic and acidic residues" evidence="3">
    <location>
        <begin position="262"/>
        <end position="275"/>
    </location>
</feature>
<evidence type="ECO:0000259" key="4">
    <source>
        <dbReference type="PROSITE" id="PS50110"/>
    </source>
</evidence>
<evidence type="ECO:0000256" key="2">
    <source>
        <dbReference type="PROSITE-ProRule" id="PRU00169"/>
    </source>
</evidence>
<organism evidence="5 6">
    <name type="scientific">Riccia fluitans</name>
    <dbReference type="NCBI Taxonomy" id="41844"/>
    <lineage>
        <taxon>Eukaryota</taxon>
        <taxon>Viridiplantae</taxon>
        <taxon>Streptophyta</taxon>
        <taxon>Embryophyta</taxon>
        <taxon>Marchantiophyta</taxon>
        <taxon>Marchantiopsida</taxon>
        <taxon>Marchantiidae</taxon>
        <taxon>Marchantiales</taxon>
        <taxon>Ricciaceae</taxon>
        <taxon>Riccia</taxon>
    </lineage>
</organism>
<protein>
    <recommendedName>
        <fullName evidence="4">Response regulatory domain-containing protein</fullName>
    </recommendedName>
</protein>
<reference evidence="5 6" key="1">
    <citation type="submission" date="2024-09" db="EMBL/GenBank/DDBJ databases">
        <title>Chromosome-scale assembly of Riccia fluitans.</title>
        <authorList>
            <person name="Paukszto L."/>
            <person name="Sawicki J."/>
            <person name="Karawczyk K."/>
            <person name="Piernik-Szablinska J."/>
            <person name="Szczecinska M."/>
            <person name="Mazdziarz M."/>
        </authorList>
    </citation>
    <scope>NUCLEOTIDE SEQUENCE [LARGE SCALE GENOMIC DNA]</scope>
    <source>
        <strain evidence="5">Rf_01</strain>
        <tissue evidence="5">Aerial parts of the thallus</tissue>
    </source>
</reference>
<gene>
    <name evidence="5" type="ORF">R1flu_023548</name>
</gene>
<dbReference type="Gene3D" id="1.10.10.60">
    <property type="entry name" value="Homeodomain-like"/>
    <property type="match status" value="1"/>
</dbReference>
<evidence type="ECO:0000313" key="5">
    <source>
        <dbReference type="EMBL" id="KAL2611856.1"/>
    </source>
</evidence>
<feature type="region of interest" description="Disordered" evidence="3">
    <location>
        <begin position="418"/>
        <end position="440"/>
    </location>
</feature>
<keyword evidence="1" id="KW-0902">Two-component regulatory system</keyword>
<dbReference type="InterPro" id="IPR045279">
    <property type="entry name" value="ARR-like"/>
</dbReference>
<sequence length="554" mass="61547">MAASDPIAKVAKGGSMDGRSIMLIEIDDSYLRVLECMLVQCGCRVTACRKVGQALDHLREKSGSSYDLILSSANMPNVDIFKFVYIIRFSLKIPVILMSFDEKPDSTVNGMLARGSCGYLRKPLHMDTLQNLWSSDDYLWSWQFKNTAIYQTRKTCQFPSSCETSDAAGHTTGVQAPDVVRDERPIPFDQIADVVRAKPTRQVDHASDTVEETEYQATDAVWGRLIPEDQYPSSTRTTDDVRMLPAPQVDHASGYVQETEYRTTDAVGDRPRTEDQFPSSAGTSYAVMNEELEPDDLTDDAVKAKAPPQVDHASGADEEMEYEAADAVGEQAPDAIDGMLKPEEHASDSNGAHPYSEEQAPDALGEILETKDMGTANHERNLEELKSQLADDLGKSNSELLPLMIGIDGLGIVKLGNRKRPRSQQKKVKRRREAKQDVTCKEKDAKDSTCCLNGGDASGEEQQPDCEFSVKGSKRKYFMWTAELQKKFDDAVNELGGFNRATRRGVFEKLNDFHGILSYGHVSSHWTSLQKRAKREEAHLKTAGALLEESLKEV</sequence>
<dbReference type="GO" id="GO:0000160">
    <property type="term" value="P:phosphorelay signal transduction system"/>
    <property type="evidence" value="ECO:0007669"/>
    <property type="project" value="UniProtKB-KW"/>
</dbReference>
<feature type="compositionally biased region" description="Basic residues" evidence="3">
    <location>
        <begin position="418"/>
        <end position="433"/>
    </location>
</feature>
<evidence type="ECO:0000256" key="1">
    <source>
        <dbReference type="ARBA" id="ARBA00023012"/>
    </source>
</evidence>
<dbReference type="EMBL" id="JBHFFA010000007">
    <property type="protein sequence ID" value="KAL2611856.1"/>
    <property type="molecule type" value="Genomic_DNA"/>
</dbReference>
<keyword evidence="6" id="KW-1185">Reference proteome</keyword>
<evidence type="ECO:0000256" key="3">
    <source>
        <dbReference type="SAM" id="MobiDB-lite"/>
    </source>
</evidence>
<dbReference type="Proteomes" id="UP001605036">
    <property type="component" value="Unassembled WGS sequence"/>
</dbReference>
<dbReference type="SMART" id="SM00448">
    <property type="entry name" value="REC"/>
    <property type="match status" value="1"/>
</dbReference>
<dbReference type="PANTHER" id="PTHR43874:SF7">
    <property type="entry name" value="TWO-COMPONENT RESPONSE REGULATOR ARR10"/>
    <property type="match status" value="1"/>
</dbReference>
<accession>A0ABD1XSE9</accession>
<dbReference type="AlphaFoldDB" id="A0ABD1XSE9"/>
<comment type="caution">
    <text evidence="5">The sequence shown here is derived from an EMBL/GenBank/DDBJ whole genome shotgun (WGS) entry which is preliminary data.</text>
</comment>
<dbReference type="PANTHER" id="PTHR43874">
    <property type="entry name" value="TWO-COMPONENT RESPONSE REGULATOR"/>
    <property type="match status" value="1"/>
</dbReference>
<evidence type="ECO:0000313" key="6">
    <source>
        <dbReference type="Proteomes" id="UP001605036"/>
    </source>
</evidence>
<dbReference type="InterPro" id="IPR001789">
    <property type="entry name" value="Sig_transdc_resp-reg_receiver"/>
</dbReference>